<dbReference type="Pfam" id="PF25209">
    <property type="entry name" value="Phage_capsid_4"/>
    <property type="match status" value="1"/>
</dbReference>
<keyword evidence="2" id="KW-1185">Reference proteome</keyword>
<reference evidence="1 2" key="1">
    <citation type="journal article" date="2024" name="Environ. Microbiol.">
        <title>Novel evolutionary insights on the interactions of the Holosporales (Alphaproteobacteria) with eukaryotic hosts from comparative genomics.</title>
        <authorList>
            <person name="Giovannini M."/>
            <person name="Petroni G."/>
            <person name="Castelli M."/>
        </authorList>
    </citation>
    <scope>NUCLEOTIDE SEQUENCE [LARGE SCALE GENOMIC DNA]</scope>
    <source>
        <strain evidence="1 2">US_Bl 15I1</strain>
    </source>
</reference>
<keyword evidence="1" id="KW-0614">Plasmid</keyword>
<accession>A0ABZ2C5Q0</accession>
<organism evidence="1 2">
    <name type="scientific">Candidatus Bealeia paramacronuclearis</name>
    <dbReference type="NCBI Taxonomy" id="1921001"/>
    <lineage>
        <taxon>Bacteria</taxon>
        <taxon>Pseudomonadati</taxon>
        <taxon>Pseudomonadota</taxon>
        <taxon>Alphaproteobacteria</taxon>
        <taxon>Holosporales</taxon>
        <taxon>Holosporaceae</taxon>
        <taxon>Candidatus Bealeia</taxon>
    </lineage>
</organism>
<protein>
    <submittedName>
        <fullName evidence="1">Mu-like prophage major head subunit gpT domain protein</fullName>
    </submittedName>
</protein>
<geneLocation type="plasmid" evidence="1 2">
    <name>pBealeia1</name>
</geneLocation>
<gene>
    <name evidence="1" type="ORF">Bealeia1_01993</name>
</gene>
<name>A0ABZ2C5Q0_9PROT</name>
<dbReference type="RefSeq" id="WP_331256810.1">
    <property type="nucleotide sequence ID" value="NZ_CP133271.1"/>
</dbReference>
<dbReference type="EMBL" id="CP133271">
    <property type="protein sequence ID" value="WVX67774.1"/>
    <property type="molecule type" value="Genomic_DNA"/>
</dbReference>
<evidence type="ECO:0000313" key="1">
    <source>
        <dbReference type="EMBL" id="WVX67774.1"/>
    </source>
</evidence>
<dbReference type="Proteomes" id="UP001330434">
    <property type="component" value="Plasmid pBealeia1"/>
</dbReference>
<sequence length="299" mass="33124">MINTGAIANLLRPGLRSVFGESPAYPPQYSQIFKTHNSQKDFETDIEMKMLGLATVRGEGAPTELDSMGQRFQTNYYHKTISIGFQITKNAIADNLYKAQFPQQARSLKRSMEQTKEILAASVLNNGFETNFPLGDGQPLLSTQHPIDTGVVANCPSVPADLNEASLESAIIAIQQFKDQAGLIQMTKPRKLVVPPQLQFVAEVLLKSQYSPATSNNAINPIVSMSVLPEGYTVNQFLTNAKAWFVLTDADNGMKHFERQPYETDMFTDFLTDNVMAKATERYSFGCSNFRAIYGSKGI</sequence>
<evidence type="ECO:0000313" key="2">
    <source>
        <dbReference type="Proteomes" id="UP001330434"/>
    </source>
</evidence>
<proteinExistence type="predicted"/>